<dbReference type="RefSeq" id="WP_120133839.1">
    <property type="nucleotide sequence ID" value="NZ_RAHH01000020.1"/>
</dbReference>
<gene>
    <name evidence="7" type="ORF">D6C13_16725</name>
</gene>
<dbReference type="CDD" id="cd10554">
    <property type="entry name" value="HycB_like"/>
    <property type="match status" value="1"/>
</dbReference>
<feature type="domain" description="4Fe-4S ferredoxin-type" evidence="6">
    <location>
        <begin position="48"/>
        <end position="79"/>
    </location>
</feature>
<evidence type="ECO:0000256" key="3">
    <source>
        <dbReference type="ARBA" id="ARBA00022737"/>
    </source>
</evidence>
<proteinExistence type="predicted"/>
<keyword evidence="2" id="KW-0479">Metal-binding</keyword>
<dbReference type="GO" id="GO:0046872">
    <property type="term" value="F:metal ion binding"/>
    <property type="evidence" value="ECO:0007669"/>
    <property type="project" value="UniProtKB-KW"/>
</dbReference>
<dbReference type="Pfam" id="PF00037">
    <property type="entry name" value="Fer4"/>
    <property type="match status" value="1"/>
</dbReference>
<dbReference type="PANTHER" id="PTHR42859:SF17">
    <property type="entry name" value="ELECTRON TRANSPORT PROTEIN HYDN-RELATED"/>
    <property type="match status" value="1"/>
</dbReference>
<protein>
    <submittedName>
        <fullName evidence="7">4Fe-4S dicluster domain-containing protein</fullName>
    </submittedName>
</protein>
<keyword evidence="8" id="KW-1185">Reference proteome</keyword>
<evidence type="ECO:0000313" key="7">
    <source>
        <dbReference type="EMBL" id="RJT42241.1"/>
    </source>
</evidence>
<dbReference type="AlphaFoldDB" id="A0A419N607"/>
<evidence type="ECO:0000256" key="4">
    <source>
        <dbReference type="ARBA" id="ARBA00023004"/>
    </source>
</evidence>
<dbReference type="EMBL" id="RAHH01000020">
    <property type="protein sequence ID" value="RJT42241.1"/>
    <property type="molecule type" value="Genomic_DNA"/>
</dbReference>
<evidence type="ECO:0000256" key="1">
    <source>
        <dbReference type="ARBA" id="ARBA00022485"/>
    </source>
</evidence>
<dbReference type="PROSITE" id="PS00198">
    <property type="entry name" value="4FE4S_FER_1"/>
    <property type="match status" value="1"/>
</dbReference>
<dbReference type="OrthoDB" id="9779457at2"/>
<dbReference type="Pfam" id="PF12800">
    <property type="entry name" value="Fer4_4"/>
    <property type="match status" value="1"/>
</dbReference>
<evidence type="ECO:0000256" key="2">
    <source>
        <dbReference type="ARBA" id="ARBA00022723"/>
    </source>
</evidence>
<accession>A0A419N607</accession>
<feature type="domain" description="4Fe-4S ferredoxin-type" evidence="6">
    <location>
        <begin position="4"/>
        <end position="33"/>
    </location>
</feature>
<dbReference type="GO" id="GO:0051539">
    <property type="term" value="F:4 iron, 4 sulfur cluster binding"/>
    <property type="evidence" value="ECO:0007669"/>
    <property type="project" value="UniProtKB-KW"/>
</dbReference>
<keyword evidence="3" id="KW-0677">Repeat</keyword>
<evidence type="ECO:0000256" key="5">
    <source>
        <dbReference type="ARBA" id="ARBA00023014"/>
    </source>
</evidence>
<dbReference type="SUPFAM" id="SSF54862">
    <property type="entry name" value="4Fe-4S ferredoxins"/>
    <property type="match status" value="1"/>
</dbReference>
<keyword evidence="1" id="KW-0004">4Fe-4S</keyword>
<comment type="caution">
    <text evidence="7">The sequence shown here is derived from an EMBL/GenBank/DDBJ whole genome shotgun (WGS) entry which is preliminary data.</text>
</comment>
<feature type="domain" description="4Fe-4S ferredoxin-type" evidence="6">
    <location>
        <begin position="80"/>
        <end position="109"/>
    </location>
</feature>
<dbReference type="PANTHER" id="PTHR42859">
    <property type="entry name" value="OXIDOREDUCTASE"/>
    <property type="match status" value="1"/>
</dbReference>
<dbReference type="InterPro" id="IPR017896">
    <property type="entry name" value="4Fe4S_Fe-S-bd"/>
</dbReference>
<dbReference type="Proteomes" id="UP000284908">
    <property type="component" value="Unassembled WGS sequence"/>
</dbReference>
<keyword evidence="5" id="KW-0411">Iron-sulfur</keyword>
<sequence length="177" mass="19018">MSHHFIHADPEKCISCRTCEIACALAHIDGAHPTLNGSNFSPRLQVVKTPKVSVPVMCRQCDDAPCARVCPHDAIVQGKHGLDVIQSRCIGCKSCVVACPFGAINVVVHEPADTGHQAMPDCETHKCDLCSHLSGGPACIAVCPTAALRLVTGADLEKQIHEKRLRTAREDAAIRHF</sequence>
<name>A0A419N607_9GAMM</name>
<dbReference type="PROSITE" id="PS51379">
    <property type="entry name" value="4FE4S_FER_2"/>
    <property type="match status" value="3"/>
</dbReference>
<evidence type="ECO:0000259" key="6">
    <source>
        <dbReference type="PROSITE" id="PS51379"/>
    </source>
</evidence>
<evidence type="ECO:0000313" key="8">
    <source>
        <dbReference type="Proteomes" id="UP000284908"/>
    </source>
</evidence>
<dbReference type="InterPro" id="IPR050294">
    <property type="entry name" value="RnfB_subfamily"/>
</dbReference>
<dbReference type="Gene3D" id="3.30.70.20">
    <property type="match status" value="2"/>
</dbReference>
<reference evidence="7 8" key="1">
    <citation type="submission" date="2018-09" db="EMBL/GenBank/DDBJ databases">
        <authorList>
            <person name="Le Fleche-Mateos A."/>
        </authorList>
    </citation>
    <scope>NUCLEOTIDE SEQUENCE [LARGE SCALE GENOMIC DNA]</scope>
    <source>
        <strain evidence="7 8">DSM 27399</strain>
    </source>
</reference>
<organism evidence="7 8">
    <name type="scientific">Rahnella woolbedingensis</name>
    <dbReference type="NCBI Taxonomy" id="1510574"/>
    <lineage>
        <taxon>Bacteria</taxon>
        <taxon>Pseudomonadati</taxon>
        <taxon>Pseudomonadota</taxon>
        <taxon>Gammaproteobacteria</taxon>
        <taxon>Enterobacterales</taxon>
        <taxon>Yersiniaceae</taxon>
        <taxon>Rahnella</taxon>
    </lineage>
</organism>
<dbReference type="InterPro" id="IPR017900">
    <property type="entry name" value="4Fe4S_Fe_S_CS"/>
</dbReference>
<keyword evidence="4" id="KW-0408">Iron</keyword>